<dbReference type="PANTHER" id="PTHR38788:SF3">
    <property type="entry name" value="CLR5 DOMAIN-CONTAINING PROTEIN"/>
    <property type="match status" value="1"/>
</dbReference>
<keyword evidence="3" id="KW-1185">Reference proteome</keyword>
<dbReference type="InterPro" id="IPR025676">
    <property type="entry name" value="Clr5_dom"/>
</dbReference>
<dbReference type="AlphaFoldDB" id="A0A9P8UNT1"/>
<gene>
    <name evidence="2" type="ORF">BKA67DRAFT_657432</name>
</gene>
<evidence type="ECO:0000259" key="1">
    <source>
        <dbReference type="Pfam" id="PF14420"/>
    </source>
</evidence>
<comment type="caution">
    <text evidence="2">The sequence shown here is derived from an EMBL/GenBank/DDBJ whole genome shotgun (WGS) entry which is preliminary data.</text>
</comment>
<dbReference type="Proteomes" id="UP000758603">
    <property type="component" value="Unassembled WGS sequence"/>
</dbReference>
<dbReference type="EMBL" id="JAGPXC010000003">
    <property type="protein sequence ID" value="KAH6655498.1"/>
    <property type="molecule type" value="Genomic_DNA"/>
</dbReference>
<feature type="domain" description="Clr5" evidence="1">
    <location>
        <begin position="12"/>
        <end position="64"/>
    </location>
</feature>
<organism evidence="2 3">
    <name type="scientific">Truncatella angustata</name>
    <dbReference type="NCBI Taxonomy" id="152316"/>
    <lineage>
        <taxon>Eukaryota</taxon>
        <taxon>Fungi</taxon>
        <taxon>Dikarya</taxon>
        <taxon>Ascomycota</taxon>
        <taxon>Pezizomycotina</taxon>
        <taxon>Sordariomycetes</taxon>
        <taxon>Xylariomycetidae</taxon>
        <taxon>Amphisphaeriales</taxon>
        <taxon>Sporocadaceae</taxon>
        <taxon>Truncatella</taxon>
    </lineage>
</organism>
<protein>
    <submittedName>
        <fullName evidence="2">Clr5 domain-containing protein</fullName>
    </submittedName>
</protein>
<dbReference type="RefSeq" id="XP_045959763.1">
    <property type="nucleotide sequence ID" value="XM_046107112.1"/>
</dbReference>
<dbReference type="OrthoDB" id="5308957at2759"/>
<dbReference type="PANTHER" id="PTHR38788">
    <property type="entry name" value="CLR5 DOMAIN-CONTAINING PROTEIN"/>
    <property type="match status" value="1"/>
</dbReference>
<accession>A0A9P8UNT1</accession>
<reference evidence="2" key="1">
    <citation type="journal article" date="2021" name="Nat. Commun.">
        <title>Genetic determinants of endophytism in the Arabidopsis root mycobiome.</title>
        <authorList>
            <person name="Mesny F."/>
            <person name="Miyauchi S."/>
            <person name="Thiergart T."/>
            <person name="Pickel B."/>
            <person name="Atanasova L."/>
            <person name="Karlsson M."/>
            <person name="Huettel B."/>
            <person name="Barry K.W."/>
            <person name="Haridas S."/>
            <person name="Chen C."/>
            <person name="Bauer D."/>
            <person name="Andreopoulos W."/>
            <person name="Pangilinan J."/>
            <person name="LaButti K."/>
            <person name="Riley R."/>
            <person name="Lipzen A."/>
            <person name="Clum A."/>
            <person name="Drula E."/>
            <person name="Henrissat B."/>
            <person name="Kohler A."/>
            <person name="Grigoriev I.V."/>
            <person name="Martin F.M."/>
            <person name="Hacquard S."/>
        </authorList>
    </citation>
    <scope>NUCLEOTIDE SEQUENCE</scope>
    <source>
        <strain evidence="2">MPI-SDFR-AT-0073</strain>
    </source>
</reference>
<dbReference type="GeneID" id="70136003"/>
<evidence type="ECO:0000313" key="3">
    <source>
        <dbReference type="Proteomes" id="UP000758603"/>
    </source>
</evidence>
<sequence>MSSAPKGKAWASDEDWQKHRDIITNLWWVEDKPLKDVQTIMADEYDFHASDKMYKGRLKGWGLLKNLKSKDANQIMGLAKSGVATGPLVIRGRPMGSKKWQKRLNRVVTPGESASSPVLVRKNSAVYHLPLPEHLAAPDTLRLTETGLQAIRDFTALKFTTQAWDLSGLPYDFDNDKTDGWSNGTVLATQNLIKDRNSATNFSILNKCFEEYAAVVDQATPALIPCTLNNVIRLIPVGPAVADELLGYAARLITIKYGGDHPLSRFMAQMHILGAVQVPLVARAILGAYFDIIVENSHPANRWRTAMYPTYARIMQQFWGALPADAVAKIYDDTIRKIEASLALLDMESADSLLYDQTNRHLYEVKGYYVVWLVDQKRFPEADQVAEEMGTWLRAGAAMEYKEQWEQYLRIKALILVGLERPEEATPFFVQVYESRRDRLGLKNHRTTRSISDLEEHYRSLNNVEAAEKLHTEFEASYEDEA</sequence>
<evidence type="ECO:0000313" key="2">
    <source>
        <dbReference type="EMBL" id="KAH6655498.1"/>
    </source>
</evidence>
<name>A0A9P8UNT1_9PEZI</name>
<proteinExistence type="predicted"/>
<dbReference type="Pfam" id="PF14420">
    <property type="entry name" value="Clr5"/>
    <property type="match status" value="1"/>
</dbReference>